<evidence type="ECO:0000313" key="1">
    <source>
        <dbReference type="EMBL" id="PVA09776.1"/>
    </source>
</evidence>
<keyword evidence="1" id="KW-0418">Kinase</keyword>
<dbReference type="EMBL" id="QCYH01000006">
    <property type="protein sequence ID" value="PVA09776.1"/>
    <property type="molecule type" value="Genomic_DNA"/>
</dbReference>
<dbReference type="RefSeq" id="WP_108692399.1">
    <property type="nucleotide sequence ID" value="NZ_QCYH01000006.1"/>
</dbReference>
<keyword evidence="1" id="KW-0808">Transferase</keyword>
<protein>
    <submittedName>
        <fullName evidence="1">Serine/threonine protein kinase</fullName>
    </submittedName>
</protein>
<dbReference type="SUPFAM" id="SSF56112">
    <property type="entry name" value="Protein kinase-like (PK-like)"/>
    <property type="match status" value="1"/>
</dbReference>
<keyword evidence="1" id="KW-0723">Serine/threonine-protein kinase</keyword>
<accession>A0A2T7G5W8</accession>
<dbReference type="OrthoDB" id="212517at2"/>
<evidence type="ECO:0000313" key="2">
    <source>
        <dbReference type="Proteomes" id="UP000244446"/>
    </source>
</evidence>
<dbReference type="AlphaFoldDB" id="A0A2T7G5W8"/>
<reference evidence="1 2" key="1">
    <citation type="submission" date="2018-04" db="EMBL/GenBank/DDBJ databases">
        <title>Pelagivirga bohaiensis gen. nov., sp. nov., a bacterium isolated from the Bohai Sea.</title>
        <authorList>
            <person name="Ji X."/>
        </authorList>
    </citation>
    <scope>NUCLEOTIDE SEQUENCE [LARGE SCALE GENOMIC DNA]</scope>
    <source>
        <strain evidence="1 2">BH-SD19</strain>
    </source>
</reference>
<keyword evidence="2" id="KW-1185">Reference proteome</keyword>
<organism evidence="1 2">
    <name type="scientific">Pelagivirga sediminicola</name>
    <dbReference type="NCBI Taxonomy" id="2170575"/>
    <lineage>
        <taxon>Bacteria</taxon>
        <taxon>Pseudomonadati</taxon>
        <taxon>Pseudomonadota</taxon>
        <taxon>Alphaproteobacteria</taxon>
        <taxon>Rhodobacterales</taxon>
        <taxon>Paracoccaceae</taxon>
        <taxon>Pelagivirga</taxon>
    </lineage>
</organism>
<name>A0A2T7G5W8_9RHOB</name>
<dbReference type="InterPro" id="IPR011009">
    <property type="entry name" value="Kinase-like_dom_sf"/>
</dbReference>
<sequence length="353" mass="39629">METRSLNQYRDIAQAAFVPETVHKRDIFSETISGHLEGVPDFPVVLRKLDTVPFYARPLAWALARKEIRGLRAVQGIDGCPALVRVDRTGLLRSWTQGTPLQLARPADPAWYRDAKRLLREMRRAGVTHNDIAKPQNWLMTPDGRAAVIDFQLASVHRRRGRLFRVMAREDLRHLLKQKRAYAPDLLTPSERRMLAQKALPSRIWMATGKRAYNFVTRRLMNWSDGEGTEDRIDRDGPGLTAALMAHPEVTDVALSTYALPAKGVGLYAFVETPLDAATLAALAPAPRPEIIQPVSRLPRHADGMPRMDALHLVAANRLDELALLQKDDPDLAEALRPIIAARLNLTDRVLKP</sequence>
<proteinExistence type="predicted"/>
<dbReference type="GO" id="GO:0004674">
    <property type="term" value="F:protein serine/threonine kinase activity"/>
    <property type="evidence" value="ECO:0007669"/>
    <property type="project" value="UniProtKB-KW"/>
</dbReference>
<dbReference type="Proteomes" id="UP000244446">
    <property type="component" value="Unassembled WGS sequence"/>
</dbReference>
<gene>
    <name evidence="1" type="ORF">DC366_11680</name>
</gene>
<comment type="caution">
    <text evidence="1">The sequence shown here is derived from an EMBL/GenBank/DDBJ whole genome shotgun (WGS) entry which is preliminary data.</text>
</comment>